<dbReference type="Pfam" id="PF00400">
    <property type="entry name" value="WD40"/>
    <property type="match status" value="7"/>
</dbReference>
<dbReference type="OrthoDB" id="10264588at2759"/>
<accession>A0A137PJ69</accession>
<gene>
    <name evidence="11" type="primary">PAC1</name>
    <name evidence="11" type="synonym">LIS1</name>
    <name evidence="14" type="ORF">CONCODRAFT_76557</name>
</gene>
<dbReference type="PROSITE" id="PS50082">
    <property type="entry name" value="WD_REPEATS_2"/>
    <property type="match status" value="7"/>
</dbReference>
<dbReference type="STRING" id="796925.A0A137PJ69"/>
<dbReference type="GO" id="GO:0070840">
    <property type="term" value="F:dynein complex binding"/>
    <property type="evidence" value="ECO:0007669"/>
    <property type="project" value="UniProtKB-UniRule"/>
</dbReference>
<dbReference type="GO" id="GO:0005737">
    <property type="term" value="C:cytoplasm"/>
    <property type="evidence" value="ECO:0007669"/>
    <property type="project" value="UniProtKB-UniRule"/>
</dbReference>
<dbReference type="InterPro" id="IPR056795">
    <property type="entry name" value="PAC1-like_LisH-like_dom"/>
</dbReference>
<keyword evidence="3 12" id="KW-0853">WD repeat</keyword>
<dbReference type="GO" id="GO:0000132">
    <property type="term" value="P:establishment of mitotic spindle orientation"/>
    <property type="evidence" value="ECO:0007669"/>
    <property type="project" value="UniProtKB-UniRule"/>
</dbReference>
<evidence type="ECO:0000256" key="4">
    <source>
        <dbReference type="ARBA" id="ARBA00022618"/>
    </source>
</evidence>
<dbReference type="PROSITE" id="PS00678">
    <property type="entry name" value="WD_REPEATS_1"/>
    <property type="match status" value="6"/>
</dbReference>
<feature type="repeat" description="WD" evidence="12">
    <location>
        <begin position="205"/>
        <end position="246"/>
    </location>
</feature>
<keyword evidence="9 11" id="KW-0206">Cytoskeleton</keyword>
<dbReference type="PRINTS" id="PR00320">
    <property type="entry name" value="GPROTEINBRPT"/>
</dbReference>
<dbReference type="CDD" id="cd00200">
    <property type="entry name" value="WD40"/>
    <property type="match status" value="1"/>
</dbReference>
<dbReference type="InterPro" id="IPR015943">
    <property type="entry name" value="WD40/YVTN_repeat-like_dom_sf"/>
</dbReference>
<keyword evidence="5 11" id="KW-0493">Microtubule</keyword>
<dbReference type="GO" id="GO:0000922">
    <property type="term" value="C:spindle pole"/>
    <property type="evidence" value="ECO:0007669"/>
    <property type="project" value="UniProtKB-SubCell"/>
</dbReference>
<feature type="repeat" description="WD" evidence="12">
    <location>
        <begin position="353"/>
        <end position="387"/>
    </location>
</feature>
<keyword evidence="10 11" id="KW-0131">Cell cycle</keyword>
<keyword evidence="1 11" id="KW-0813">Transport</keyword>
<keyword evidence="7 11" id="KW-0498">Mitosis</keyword>
<comment type="subunit">
    <text evidence="11">Self-associates. Interacts with NDL1 and dynein.</text>
</comment>
<feature type="repeat" description="WD" evidence="12">
    <location>
        <begin position="78"/>
        <end position="119"/>
    </location>
</feature>
<dbReference type="InterPro" id="IPR020472">
    <property type="entry name" value="WD40_PAC1"/>
</dbReference>
<dbReference type="SMART" id="SM00320">
    <property type="entry name" value="WD40"/>
    <property type="match status" value="7"/>
</dbReference>
<dbReference type="FunFam" id="2.130.10.10:FF:000342">
    <property type="entry name" value="Nuclear distribution protein PAC1"/>
    <property type="match status" value="1"/>
</dbReference>
<dbReference type="PANTHER" id="PTHR19879">
    <property type="entry name" value="TRANSCRIPTION INITIATION FACTOR TFIID"/>
    <property type="match status" value="1"/>
</dbReference>
<comment type="domain">
    <text evidence="11">Dimerization mediated by the LisH domain may be required to activate dynein.</text>
</comment>
<keyword evidence="4 11" id="KW-0132">Cell division</keyword>
<dbReference type="PROSITE" id="PS50294">
    <property type="entry name" value="WD_REPEATS_REGION"/>
    <property type="match status" value="6"/>
</dbReference>
<comment type="function">
    <text evidence="11">Positively regulates the activity of the minus-end directed microtubule motor protein dynein. May enhance dynein-mediated microtubule sliding by targeting dynein to the microtubule plus end. Required for nuclear migration during vegetative growth as well as development. Required for retrograde early endosome (EE) transport from the hyphal tip. Required for localization of dynein to the mitotic spindle poles. Recruits additional proteins to the dynein complex at SPBs.</text>
</comment>
<dbReference type="GO" id="GO:0005875">
    <property type="term" value="C:microtubule associated complex"/>
    <property type="evidence" value="ECO:0007669"/>
    <property type="project" value="UniProtKB-UniRule"/>
</dbReference>
<evidence type="ECO:0000259" key="13">
    <source>
        <dbReference type="Pfam" id="PF24951"/>
    </source>
</evidence>
<dbReference type="PIRSF" id="PIRSF037647">
    <property type="entry name" value="Dynein_regulator_Lis1"/>
    <property type="match status" value="1"/>
</dbReference>
<evidence type="ECO:0000256" key="6">
    <source>
        <dbReference type="ARBA" id="ARBA00022737"/>
    </source>
</evidence>
<evidence type="ECO:0000256" key="1">
    <source>
        <dbReference type="ARBA" id="ARBA00022448"/>
    </source>
</evidence>
<reference evidence="14 15" key="1">
    <citation type="journal article" date="2015" name="Genome Biol. Evol.">
        <title>Phylogenomic analyses indicate that early fungi evolved digesting cell walls of algal ancestors of land plants.</title>
        <authorList>
            <person name="Chang Y."/>
            <person name="Wang S."/>
            <person name="Sekimoto S."/>
            <person name="Aerts A.L."/>
            <person name="Choi C."/>
            <person name="Clum A."/>
            <person name="LaButti K.M."/>
            <person name="Lindquist E.A."/>
            <person name="Yee Ngan C."/>
            <person name="Ohm R.A."/>
            <person name="Salamov A.A."/>
            <person name="Grigoriev I.V."/>
            <person name="Spatafora J.W."/>
            <person name="Berbee M.L."/>
        </authorList>
    </citation>
    <scope>NUCLEOTIDE SEQUENCE [LARGE SCALE GENOMIC DNA]</scope>
    <source>
        <strain evidence="14 15">NRRL 28638</strain>
    </source>
</reference>
<protein>
    <recommendedName>
        <fullName evidence="11">Nuclear distribution protein PAC1</fullName>
    </recommendedName>
    <alternativeName>
        <fullName evidence="11">Lissencephaly-1 homolog</fullName>
        <shortName evidence="11">LIS-1</shortName>
    </alternativeName>
    <alternativeName>
        <fullName evidence="11">nudF homolog</fullName>
    </alternativeName>
</protein>
<feature type="domain" description="PAC1-like LisH-like dimerisation" evidence="13">
    <location>
        <begin position="6"/>
        <end position="40"/>
    </location>
</feature>
<dbReference type="Gene3D" id="1.20.960.30">
    <property type="match status" value="1"/>
</dbReference>
<keyword evidence="8 11" id="KW-0175">Coiled coil</keyword>
<dbReference type="InterPro" id="IPR017252">
    <property type="entry name" value="Dynein_regulator_LIS1"/>
</dbReference>
<feature type="repeat" description="WD" evidence="12">
    <location>
        <begin position="120"/>
        <end position="155"/>
    </location>
</feature>
<dbReference type="OMA" id="CIRWAPP"/>
<dbReference type="InterPro" id="IPR001680">
    <property type="entry name" value="WD40_rpt"/>
</dbReference>
<dbReference type="Gene3D" id="2.130.10.10">
    <property type="entry name" value="YVTN repeat-like/Quinoprotein amine dehydrogenase"/>
    <property type="match status" value="1"/>
</dbReference>
<keyword evidence="6" id="KW-0677">Repeat</keyword>
<organism evidence="14 15">
    <name type="scientific">Conidiobolus coronatus (strain ATCC 28846 / CBS 209.66 / NRRL 28638)</name>
    <name type="common">Delacroixia coronata</name>
    <dbReference type="NCBI Taxonomy" id="796925"/>
    <lineage>
        <taxon>Eukaryota</taxon>
        <taxon>Fungi</taxon>
        <taxon>Fungi incertae sedis</taxon>
        <taxon>Zoopagomycota</taxon>
        <taxon>Entomophthoromycotina</taxon>
        <taxon>Entomophthoromycetes</taxon>
        <taxon>Entomophthorales</taxon>
        <taxon>Ancylistaceae</taxon>
        <taxon>Conidiobolus</taxon>
    </lineage>
</organism>
<evidence type="ECO:0000313" key="15">
    <source>
        <dbReference type="Proteomes" id="UP000070444"/>
    </source>
</evidence>
<dbReference type="AlphaFoldDB" id="A0A137PJ69"/>
<evidence type="ECO:0000256" key="9">
    <source>
        <dbReference type="ARBA" id="ARBA00023212"/>
    </source>
</evidence>
<evidence type="ECO:0000256" key="5">
    <source>
        <dbReference type="ARBA" id="ARBA00022701"/>
    </source>
</evidence>
<evidence type="ECO:0000256" key="11">
    <source>
        <dbReference type="HAMAP-Rule" id="MF_03141"/>
    </source>
</evidence>
<evidence type="ECO:0000256" key="7">
    <source>
        <dbReference type="ARBA" id="ARBA00022776"/>
    </source>
</evidence>
<keyword evidence="15" id="KW-1185">Reference proteome</keyword>
<dbReference type="GO" id="GO:0051301">
    <property type="term" value="P:cell division"/>
    <property type="evidence" value="ECO:0007669"/>
    <property type="project" value="UniProtKB-KW"/>
</dbReference>
<dbReference type="Pfam" id="PF24951">
    <property type="entry name" value="LisH_PAC1"/>
    <property type="match status" value="1"/>
</dbReference>
<dbReference type="InterPro" id="IPR006594">
    <property type="entry name" value="LisH"/>
</dbReference>
<feature type="repeat" description="WD" evidence="12">
    <location>
        <begin position="163"/>
        <end position="204"/>
    </location>
</feature>
<evidence type="ECO:0000313" key="14">
    <source>
        <dbReference type="EMBL" id="KXN75048.1"/>
    </source>
</evidence>
<comment type="similarity">
    <text evidence="11">Belongs to the WD repeat LIS1/nudF family.</text>
</comment>
<dbReference type="SUPFAM" id="SSF50978">
    <property type="entry name" value="WD40 repeat-like"/>
    <property type="match status" value="1"/>
</dbReference>
<evidence type="ECO:0000256" key="12">
    <source>
        <dbReference type="PROSITE-ProRule" id="PRU00221"/>
    </source>
</evidence>
<comment type="subcellular location">
    <subcellularLocation>
        <location evidence="11">Cytoplasm</location>
        <location evidence="11">Cytoskeleton</location>
    </subcellularLocation>
    <subcellularLocation>
        <location evidence="11">Cytoplasm</location>
        <location evidence="11">Cytoskeleton</location>
        <location evidence="11">Spindle pole</location>
    </subcellularLocation>
    <text evidence="11">Localizes to the plus ends of microtubules at the hyphal tip and the mitotic spindle poles.</text>
</comment>
<dbReference type="HAMAP" id="MF_03141">
    <property type="entry name" value="lis1"/>
    <property type="match status" value="1"/>
</dbReference>
<evidence type="ECO:0000256" key="3">
    <source>
        <dbReference type="ARBA" id="ARBA00022574"/>
    </source>
</evidence>
<evidence type="ECO:0000256" key="10">
    <source>
        <dbReference type="ARBA" id="ARBA00023306"/>
    </source>
</evidence>
<evidence type="ECO:0000256" key="2">
    <source>
        <dbReference type="ARBA" id="ARBA00022490"/>
    </source>
</evidence>
<dbReference type="InterPro" id="IPR036322">
    <property type="entry name" value="WD40_repeat_dom_sf"/>
</dbReference>
<dbReference type="GO" id="GO:0051012">
    <property type="term" value="P:microtubule sliding"/>
    <property type="evidence" value="ECO:0007669"/>
    <property type="project" value="UniProtKB-UniRule"/>
</dbReference>
<dbReference type="PANTHER" id="PTHR19879:SF9">
    <property type="entry name" value="TRANSCRIPTION INITIATION FACTOR TFIID SUBUNIT 5"/>
    <property type="match status" value="1"/>
</dbReference>
<proteinExistence type="inferred from homology"/>
<feature type="repeat" description="WD" evidence="12">
    <location>
        <begin position="286"/>
        <end position="304"/>
    </location>
</feature>
<feature type="repeat" description="WD" evidence="12">
    <location>
        <begin position="311"/>
        <end position="352"/>
    </location>
</feature>
<dbReference type="PROSITE" id="PS50896">
    <property type="entry name" value="LISH"/>
    <property type="match status" value="1"/>
</dbReference>
<dbReference type="EMBL" id="KQ964418">
    <property type="protein sequence ID" value="KXN75048.1"/>
    <property type="molecule type" value="Genomic_DNA"/>
</dbReference>
<name>A0A137PJ69_CONC2</name>
<dbReference type="InterPro" id="IPR019775">
    <property type="entry name" value="WD40_repeat_CS"/>
</dbReference>
<evidence type="ECO:0000256" key="8">
    <source>
        <dbReference type="ARBA" id="ARBA00023054"/>
    </source>
</evidence>
<dbReference type="GO" id="GO:0005874">
    <property type="term" value="C:microtubule"/>
    <property type="evidence" value="ECO:0007669"/>
    <property type="project" value="UniProtKB-KW"/>
</dbReference>
<keyword evidence="2 11" id="KW-0963">Cytoplasm</keyword>
<sequence length="387" mass="43907">MSSLSDRQHDELKKSILDYLYNNGLMESFETLKLESNNEVFYLENRLSNMSFELQSVPSKKNMNNSDYLPKGPEKFSLVGHRNPVTRVIFHPVFAVLATASEDTTIRIWDYESGQYERSLKGHTKAVHDISFDPKGNILVSCSSDLSIKLWDLNNDYQCTKTLHGHDHTISSVQFLPSGDKIISASRDKTIKIWEVSSGYCIKTLSGHNDWVRRAMVSEDGKYIVSCSNDQSVRVWDLESGECKSDIRGHDNVVETAIFVPTQAYPHIYALTGIKPPTRESNSTPGQFILSGSRDKTIKLWDFSGNLLHTFIGHDNWVRELLIHPNGKYLLSCSDDKTIRTWELATGRCNRNFEGHEHFITSIAFNQNAPFVASGSTDQSAKVWECR</sequence>
<dbReference type="Proteomes" id="UP000070444">
    <property type="component" value="Unassembled WGS sequence"/>
</dbReference>
<dbReference type="SMART" id="SM00667">
    <property type="entry name" value="LisH"/>
    <property type="match status" value="1"/>
</dbReference>